<dbReference type="PROSITE" id="PS51866">
    <property type="entry name" value="MOP"/>
    <property type="match status" value="1"/>
</dbReference>
<dbReference type="PANTHER" id="PTHR30432">
    <property type="entry name" value="TRANSCRIPTIONAL REGULATOR MODE"/>
    <property type="match status" value="1"/>
</dbReference>
<dbReference type="Gene3D" id="2.40.50.100">
    <property type="match status" value="1"/>
</dbReference>
<evidence type="ECO:0000313" key="9">
    <source>
        <dbReference type="Proteomes" id="UP000591058"/>
    </source>
</evidence>
<dbReference type="AlphaFoldDB" id="A0A2H4VAJ3"/>
<dbReference type="Proteomes" id="UP000232806">
    <property type="component" value="Chromosome"/>
</dbReference>
<dbReference type="InterPro" id="IPR051815">
    <property type="entry name" value="Molybdate_resp_trans_reg"/>
</dbReference>
<protein>
    <submittedName>
        <fullName evidence="6">TOBE domain-containing protein</fullName>
    </submittedName>
    <submittedName>
        <fullName evidence="4">Transcriptional regulator</fullName>
    </submittedName>
</protein>
<dbReference type="Proteomes" id="UP000591058">
    <property type="component" value="Unassembled WGS sequence"/>
</dbReference>
<accession>A0A2H4VSG0</accession>
<evidence type="ECO:0000313" key="5">
    <source>
        <dbReference type="EMBL" id="AUB61039.1"/>
    </source>
</evidence>
<dbReference type="InterPro" id="IPR036388">
    <property type="entry name" value="WH-like_DNA-bd_sf"/>
</dbReference>
<sequence length="230" mass="26039">MTKSKDEPEYRLEVGEKLILLDKKKFNLLKFIDECGSITRASQKADIPYRSALKYIENLEHDLNDLLVLTKRGGKGGGGGSELTKKGKLILREYRKVDSVIKMHTDVNEIECEIAEIDEEKKIINIYFGDKRVILPLRGNFSVGEKVLILINPEDIFLTLQPQKSSVRNVFKGTITRMELKNQVVRLNIDLGKVSLFADITQYARDELKLDLGKDVFIGFKAAAIAVVKL</sequence>
<dbReference type="EMBL" id="CP017768">
    <property type="protein sequence ID" value="AUB61039.1"/>
    <property type="molecule type" value="Genomic_DNA"/>
</dbReference>
<accession>A0A2H4VAJ3</accession>
<evidence type="ECO:0000313" key="6">
    <source>
        <dbReference type="EMBL" id="NMO10474.1"/>
    </source>
</evidence>
<dbReference type="GO" id="GO:0005886">
    <property type="term" value="C:plasma membrane"/>
    <property type="evidence" value="ECO:0007669"/>
    <property type="project" value="UniProtKB-SubCell"/>
</dbReference>
<dbReference type="Gene3D" id="1.10.10.10">
    <property type="entry name" value="Winged helix-like DNA-binding domain superfamily/Winged helix DNA-binding domain"/>
    <property type="match status" value="1"/>
</dbReference>
<keyword evidence="2" id="KW-0500">Molybdenum</keyword>
<dbReference type="EMBL" id="CP017766">
    <property type="protein sequence ID" value="AUB55112.1"/>
    <property type="molecule type" value="Genomic_DNA"/>
</dbReference>
<feature type="domain" description="Mop" evidence="3">
    <location>
        <begin position="164"/>
        <end position="229"/>
    </location>
</feature>
<dbReference type="EMBL" id="JABBYL010000040">
    <property type="protein sequence ID" value="NMO10474.1"/>
    <property type="molecule type" value="Genomic_DNA"/>
</dbReference>
<dbReference type="InterPro" id="IPR036390">
    <property type="entry name" value="WH_DNA-bd_sf"/>
</dbReference>
<dbReference type="InterPro" id="IPR005116">
    <property type="entry name" value="Transp-assoc_OB_typ1"/>
</dbReference>
<proteinExistence type="predicted"/>
<dbReference type="SUPFAM" id="SSF50331">
    <property type="entry name" value="MOP-like"/>
    <property type="match status" value="1"/>
</dbReference>
<organism evidence="4 8">
    <name type="scientific">Methanobacterium subterraneum</name>
    <dbReference type="NCBI Taxonomy" id="59277"/>
    <lineage>
        <taxon>Archaea</taxon>
        <taxon>Methanobacteriati</taxon>
        <taxon>Methanobacteriota</taxon>
        <taxon>Methanomada group</taxon>
        <taxon>Methanobacteria</taxon>
        <taxon>Methanobacteriales</taxon>
        <taxon>Methanobacteriaceae</taxon>
        <taxon>Methanobacterium</taxon>
    </lineage>
</organism>
<dbReference type="KEGG" id="msub:BK009_10335"/>
<reference evidence="6 9" key="2">
    <citation type="submission" date="2020-04" db="EMBL/GenBank/DDBJ databases">
        <title>Draft genome of Methanobacterium subterraneum isolated from animal feces.</title>
        <authorList>
            <person name="Ouboter H.T."/>
            <person name="Berger S."/>
            <person name="Gungor E."/>
            <person name="Jetten M.S.M."/>
            <person name="Welte C.U."/>
        </authorList>
    </citation>
    <scope>NUCLEOTIDE SEQUENCE [LARGE SCALE GENOMIC DNA]</scope>
    <source>
        <strain evidence="6">HO_2020</strain>
    </source>
</reference>
<evidence type="ECO:0000256" key="2">
    <source>
        <dbReference type="ARBA" id="ARBA00022505"/>
    </source>
</evidence>
<keyword evidence="7" id="KW-1185">Reference proteome</keyword>
<dbReference type="RefSeq" id="WP_100905090.1">
    <property type="nucleotide sequence ID" value="NZ_CP017766.1"/>
</dbReference>
<dbReference type="PANTHER" id="PTHR30432:SF1">
    <property type="entry name" value="DNA-BINDING TRANSCRIPTIONAL DUAL REGULATOR MODE"/>
    <property type="match status" value="1"/>
</dbReference>
<evidence type="ECO:0000256" key="1">
    <source>
        <dbReference type="ARBA" id="ARBA00004202"/>
    </source>
</evidence>
<reference evidence="7 8" key="1">
    <citation type="submission" date="2016-10" db="EMBL/GenBank/DDBJ databases">
        <title>Comparative genomics between deep and shallow subseafloor isolates.</title>
        <authorList>
            <person name="Ishii S."/>
            <person name="Miller J.R."/>
            <person name="Sutton G."/>
            <person name="Suzuki S."/>
            <person name="Methe B."/>
            <person name="Inagaki F."/>
            <person name="Imachi H."/>
        </authorList>
    </citation>
    <scope>NUCLEOTIDE SEQUENCE [LARGE SCALE GENOMIC DNA]</scope>
    <source>
        <strain evidence="5 7">A8p</strain>
        <strain evidence="4 8">MO-MB1</strain>
    </source>
</reference>
<dbReference type="GeneID" id="35123552"/>
<dbReference type="OrthoDB" id="70912at2157"/>
<name>A0A2H4VAJ3_9EURY</name>
<evidence type="ECO:0000313" key="8">
    <source>
        <dbReference type="Proteomes" id="UP000232806"/>
    </source>
</evidence>
<evidence type="ECO:0000313" key="7">
    <source>
        <dbReference type="Proteomes" id="UP000232631"/>
    </source>
</evidence>
<evidence type="ECO:0000313" key="4">
    <source>
        <dbReference type="EMBL" id="AUB55112.1"/>
    </source>
</evidence>
<dbReference type="InterPro" id="IPR008995">
    <property type="entry name" value="Mo/tungstate-bd_C_term_dom"/>
</dbReference>
<gene>
    <name evidence="4" type="ORF">BK007_03175</name>
    <name evidence="5" type="ORF">BK009_10335</name>
    <name evidence="6" type="ORF">HG719_11715</name>
</gene>
<dbReference type="Proteomes" id="UP000232631">
    <property type="component" value="Chromosome"/>
</dbReference>
<comment type="subcellular location">
    <subcellularLocation>
        <location evidence="1">Cell membrane</location>
        <topology evidence="1">Peripheral membrane protein</topology>
    </subcellularLocation>
</comment>
<dbReference type="Pfam" id="PF03459">
    <property type="entry name" value="TOBE"/>
    <property type="match status" value="1"/>
</dbReference>
<evidence type="ECO:0000259" key="3">
    <source>
        <dbReference type="PROSITE" id="PS51866"/>
    </source>
</evidence>
<dbReference type="GO" id="GO:0015689">
    <property type="term" value="P:molybdate ion transport"/>
    <property type="evidence" value="ECO:0007669"/>
    <property type="project" value="InterPro"/>
</dbReference>
<dbReference type="SUPFAM" id="SSF46785">
    <property type="entry name" value="Winged helix' DNA-binding domain"/>
    <property type="match status" value="1"/>
</dbReference>
<dbReference type="InterPro" id="IPR004606">
    <property type="entry name" value="Mop_domain"/>
</dbReference>